<proteinExistence type="predicted"/>
<accession>A0ABN1VBW2</accession>
<reference evidence="1 2" key="1">
    <citation type="journal article" date="2019" name="Int. J. Syst. Evol. Microbiol.">
        <title>The Global Catalogue of Microorganisms (GCM) 10K type strain sequencing project: providing services to taxonomists for standard genome sequencing and annotation.</title>
        <authorList>
            <consortium name="The Broad Institute Genomics Platform"/>
            <consortium name="The Broad Institute Genome Sequencing Center for Infectious Disease"/>
            <person name="Wu L."/>
            <person name="Ma J."/>
        </authorList>
    </citation>
    <scope>NUCLEOTIDE SEQUENCE [LARGE SCALE GENOMIC DNA]</scope>
    <source>
        <strain evidence="1 2">JCM 13022</strain>
    </source>
</reference>
<protein>
    <submittedName>
        <fullName evidence="1">Uncharacterized protein</fullName>
    </submittedName>
</protein>
<organism evidence="1 2">
    <name type="scientific">Prauserella alba</name>
    <dbReference type="NCBI Taxonomy" id="176898"/>
    <lineage>
        <taxon>Bacteria</taxon>
        <taxon>Bacillati</taxon>
        <taxon>Actinomycetota</taxon>
        <taxon>Actinomycetes</taxon>
        <taxon>Pseudonocardiales</taxon>
        <taxon>Pseudonocardiaceae</taxon>
        <taxon>Prauserella</taxon>
    </lineage>
</organism>
<evidence type="ECO:0000313" key="2">
    <source>
        <dbReference type="Proteomes" id="UP001500467"/>
    </source>
</evidence>
<comment type="caution">
    <text evidence="1">The sequence shown here is derived from an EMBL/GenBank/DDBJ whole genome shotgun (WGS) entry which is preliminary data.</text>
</comment>
<keyword evidence="2" id="KW-1185">Reference proteome</keyword>
<sequence>MFTFGSSAAPAPVPAPPVGPEFPAAAHMGRLTITAAAARPVTAVDTGRFAFIRFLLPAVVRCWEEQWRTGEVSGTCWAILLTPYDTG</sequence>
<gene>
    <name evidence="1" type="ORF">GCM10009675_17270</name>
</gene>
<dbReference type="EMBL" id="BAAALM010000005">
    <property type="protein sequence ID" value="GAA1201241.1"/>
    <property type="molecule type" value="Genomic_DNA"/>
</dbReference>
<evidence type="ECO:0000313" key="1">
    <source>
        <dbReference type="EMBL" id="GAA1201241.1"/>
    </source>
</evidence>
<dbReference type="Proteomes" id="UP001500467">
    <property type="component" value="Unassembled WGS sequence"/>
</dbReference>
<name>A0ABN1VBW2_9PSEU</name>